<organism evidence="1 2">
    <name type="scientific">Salimicrobium flavidum</name>
    <dbReference type="NCBI Taxonomy" id="570947"/>
    <lineage>
        <taxon>Bacteria</taxon>
        <taxon>Bacillati</taxon>
        <taxon>Bacillota</taxon>
        <taxon>Bacilli</taxon>
        <taxon>Bacillales</taxon>
        <taxon>Bacillaceae</taxon>
        <taxon>Salimicrobium</taxon>
    </lineage>
</organism>
<name>A0A1N7JFM7_9BACI</name>
<evidence type="ECO:0000313" key="1">
    <source>
        <dbReference type="EMBL" id="SIS48182.1"/>
    </source>
</evidence>
<keyword evidence="2" id="KW-1185">Reference proteome</keyword>
<dbReference type="AlphaFoldDB" id="A0A1N7JFM7"/>
<accession>A0A1N7JFM7</accession>
<protein>
    <submittedName>
        <fullName evidence="1">Uncharacterized protein</fullName>
    </submittedName>
</protein>
<reference evidence="2" key="1">
    <citation type="submission" date="2017-01" db="EMBL/GenBank/DDBJ databases">
        <authorList>
            <person name="Varghese N."/>
            <person name="Submissions S."/>
        </authorList>
    </citation>
    <scope>NUCLEOTIDE SEQUENCE [LARGE SCALE GENOMIC DNA]</scope>
    <source>
        <strain evidence="2">DSM 23127</strain>
    </source>
</reference>
<gene>
    <name evidence="1" type="ORF">SAMN05421687_105231</name>
</gene>
<dbReference type="Proteomes" id="UP000187608">
    <property type="component" value="Unassembled WGS sequence"/>
</dbReference>
<sequence>MTSGFQPSSVSIADPALLLRTRMLAHPGSWSCGLLIQKLFFVAFSFIKSETLRLLSPGNPSGTPASFRERDLNRSYRLPHKAHALFVHPRRKNCTYAGVELRPGVRLLTPQKWVEFLGEIILISISLVYKIPLLFSKKVW</sequence>
<dbReference type="EMBL" id="FTOC01000005">
    <property type="protein sequence ID" value="SIS48182.1"/>
    <property type="molecule type" value="Genomic_DNA"/>
</dbReference>
<proteinExistence type="predicted"/>
<evidence type="ECO:0000313" key="2">
    <source>
        <dbReference type="Proteomes" id="UP000187608"/>
    </source>
</evidence>